<comment type="subcellular location">
    <subcellularLocation>
        <location evidence="1">Cell membrane</location>
        <topology evidence="1">Multi-pass membrane protein</topology>
    </subcellularLocation>
</comment>
<name>A0A9E7BZV1_9ACTN</name>
<feature type="transmembrane region" description="Helical" evidence="6">
    <location>
        <begin position="540"/>
        <end position="561"/>
    </location>
</feature>
<feature type="domain" description="SSD" evidence="7">
    <location>
        <begin position="548"/>
        <end position="681"/>
    </location>
</feature>
<evidence type="ECO:0000256" key="2">
    <source>
        <dbReference type="ARBA" id="ARBA00022475"/>
    </source>
</evidence>
<evidence type="ECO:0000259" key="7">
    <source>
        <dbReference type="PROSITE" id="PS50156"/>
    </source>
</evidence>
<gene>
    <name evidence="8" type="primary">ydfJ_1</name>
    <name evidence="8" type="ORF">DSM104329_01105</name>
</gene>
<feature type="transmembrane region" description="Helical" evidence="6">
    <location>
        <begin position="378"/>
        <end position="398"/>
    </location>
</feature>
<dbReference type="PANTHER" id="PTHR33406">
    <property type="entry name" value="MEMBRANE PROTEIN MJ1562-RELATED"/>
    <property type="match status" value="1"/>
</dbReference>
<evidence type="ECO:0000256" key="6">
    <source>
        <dbReference type="SAM" id="Phobius"/>
    </source>
</evidence>
<feature type="transmembrane region" description="Helical" evidence="6">
    <location>
        <begin position="244"/>
        <end position="268"/>
    </location>
</feature>
<dbReference type="RefSeq" id="WP_259314390.1">
    <property type="nucleotide sequence ID" value="NZ_CP087164.1"/>
</dbReference>
<evidence type="ECO:0000313" key="9">
    <source>
        <dbReference type="Proteomes" id="UP001162834"/>
    </source>
</evidence>
<dbReference type="GO" id="GO:0005886">
    <property type="term" value="C:plasma membrane"/>
    <property type="evidence" value="ECO:0007669"/>
    <property type="project" value="UniProtKB-SubCell"/>
</dbReference>
<evidence type="ECO:0000256" key="3">
    <source>
        <dbReference type="ARBA" id="ARBA00022692"/>
    </source>
</evidence>
<dbReference type="AlphaFoldDB" id="A0A9E7BZV1"/>
<evidence type="ECO:0000313" key="8">
    <source>
        <dbReference type="EMBL" id="UGS34723.1"/>
    </source>
</evidence>
<sequence length="722" mass="75572">MNERHTPTSRRALGLFGRLGRWSAHHRRAVFVAWAVLILALGAFAPRAEHALSGGGWQADGSESVAARSLIDRHFGGEGSYALAVVVSSRAHAAGDPVFRHAVAAAARVLRDEPAVAAVTLPQPGRSVSRDGHVAVVRGGAGAGTAEMVRAASRVERRLAVAGSPGVQLALTGSPALWSQFNDENKTAMLRSEVMSWPLTMVVLLIAFGSLAAAGIPLLLAISGLVATAGALWLGTRVTGITIWAMNFALMFALAVGIDYALFVVVRFRSALRSGLQPIDAVGETMDTAGKAVVVSGLAVLASLSAVILVPSQPFRTSVFGILLAVGLVLAMSLTLLPAVLATLGSRIDRFALPWAGAVQHRSERFARWGRLVARRPVLVGALAAGVLVALALPVLHLHTAMPNAGVLTRHASARVASERLQQGFGPGAPAELQVVAPRAAAGRVQHALERGPGVAAVLPPQQAGRFALLRVQPSSDDPGALIERMRQQLPAGALTGGAAAEAHDLERVLRGRTPLVFALVSAIGFLLLLTIVRAPLAAAFAVLLNLLATAATFGVATLIFQDGGGEGLLGFHSQGFVDAWAPVFFFCLSFALAMDYTVFLLISVREELERTGDARAALVEGLARSGRVINAAGAVMVVVFFTFAMSGPLPPKEMGVILGVAVLLDTVLVRLALLPAVLRLLGDRAWWVPTFVERWLPHLRLRDAQPEPAGSVAVEHGGAPC</sequence>
<feature type="transmembrane region" description="Helical" evidence="6">
    <location>
        <begin position="581"/>
        <end position="605"/>
    </location>
</feature>
<dbReference type="Proteomes" id="UP001162834">
    <property type="component" value="Chromosome"/>
</dbReference>
<feature type="transmembrane region" description="Helical" evidence="6">
    <location>
        <begin position="657"/>
        <end position="679"/>
    </location>
</feature>
<evidence type="ECO:0000256" key="5">
    <source>
        <dbReference type="ARBA" id="ARBA00023136"/>
    </source>
</evidence>
<dbReference type="Gene3D" id="1.20.1640.10">
    <property type="entry name" value="Multidrug efflux transporter AcrB transmembrane domain"/>
    <property type="match status" value="2"/>
</dbReference>
<dbReference type="PROSITE" id="PS50156">
    <property type="entry name" value="SSD"/>
    <property type="match status" value="2"/>
</dbReference>
<dbReference type="InterPro" id="IPR000731">
    <property type="entry name" value="SSD"/>
</dbReference>
<keyword evidence="4 6" id="KW-1133">Transmembrane helix</keyword>
<keyword evidence="3 6" id="KW-0812">Transmembrane</keyword>
<dbReference type="InterPro" id="IPR004869">
    <property type="entry name" value="MMPL_dom"/>
</dbReference>
<dbReference type="PANTHER" id="PTHR33406:SF13">
    <property type="entry name" value="MEMBRANE PROTEIN YDFJ"/>
    <property type="match status" value="1"/>
</dbReference>
<keyword evidence="9" id="KW-1185">Reference proteome</keyword>
<dbReference type="SUPFAM" id="SSF82866">
    <property type="entry name" value="Multidrug efflux transporter AcrB transmembrane domain"/>
    <property type="match status" value="2"/>
</dbReference>
<evidence type="ECO:0000256" key="4">
    <source>
        <dbReference type="ARBA" id="ARBA00022989"/>
    </source>
</evidence>
<feature type="domain" description="SSD" evidence="7">
    <location>
        <begin position="218"/>
        <end position="343"/>
    </location>
</feature>
<evidence type="ECO:0000256" key="1">
    <source>
        <dbReference type="ARBA" id="ARBA00004651"/>
    </source>
</evidence>
<feature type="transmembrane region" description="Helical" evidence="6">
    <location>
        <begin position="322"/>
        <end position="344"/>
    </location>
</feature>
<dbReference type="Pfam" id="PF03176">
    <property type="entry name" value="MMPL"/>
    <property type="match status" value="2"/>
</dbReference>
<accession>A0A9E7BZV1</accession>
<organism evidence="8 9">
    <name type="scientific">Capillimicrobium parvum</name>
    <dbReference type="NCBI Taxonomy" id="2884022"/>
    <lineage>
        <taxon>Bacteria</taxon>
        <taxon>Bacillati</taxon>
        <taxon>Actinomycetota</taxon>
        <taxon>Thermoleophilia</taxon>
        <taxon>Solirubrobacterales</taxon>
        <taxon>Capillimicrobiaceae</taxon>
        <taxon>Capillimicrobium</taxon>
    </lineage>
</organism>
<keyword evidence="2" id="KW-1003">Cell membrane</keyword>
<reference evidence="8" key="1">
    <citation type="journal article" date="2022" name="Int. J. Syst. Evol. Microbiol.">
        <title>Pseudomonas aegrilactucae sp. nov. and Pseudomonas morbosilactucae sp. nov., pathogens causing bacterial rot of lettuce in Japan.</title>
        <authorList>
            <person name="Sawada H."/>
            <person name="Fujikawa T."/>
            <person name="Satou M."/>
        </authorList>
    </citation>
    <scope>NUCLEOTIDE SEQUENCE</scope>
    <source>
        <strain evidence="8">0166_1</strain>
    </source>
</reference>
<keyword evidence="5 6" id="KW-0472">Membrane</keyword>
<dbReference type="KEGG" id="sbae:DSM104329_01105"/>
<dbReference type="InterPro" id="IPR050545">
    <property type="entry name" value="Mycobact_MmpL"/>
</dbReference>
<feature type="transmembrane region" description="Helical" evidence="6">
    <location>
        <begin position="199"/>
        <end position="232"/>
    </location>
</feature>
<protein>
    <submittedName>
        <fullName evidence="8">Membrane protein YdfJ</fullName>
    </submittedName>
</protein>
<feature type="transmembrane region" description="Helical" evidence="6">
    <location>
        <begin position="516"/>
        <end position="533"/>
    </location>
</feature>
<proteinExistence type="predicted"/>
<feature type="transmembrane region" description="Helical" evidence="6">
    <location>
        <begin position="289"/>
        <end position="310"/>
    </location>
</feature>
<dbReference type="EMBL" id="CP087164">
    <property type="protein sequence ID" value="UGS34723.1"/>
    <property type="molecule type" value="Genomic_DNA"/>
</dbReference>
<feature type="transmembrane region" description="Helical" evidence="6">
    <location>
        <begin position="626"/>
        <end position="645"/>
    </location>
</feature>